<gene>
    <name evidence="3" type="ORF">Lalb_Chr03g0038261</name>
</gene>
<keyword evidence="4" id="KW-1185">Reference proteome</keyword>
<feature type="coiled-coil region" evidence="1">
    <location>
        <begin position="455"/>
        <end position="496"/>
    </location>
</feature>
<evidence type="ECO:0000256" key="1">
    <source>
        <dbReference type="SAM" id="Coils"/>
    </source>
</evidence>
<protein>
    <recommendedName>
        <fullName evidence="2">DUF7745 domain-containing protein</fullName>
    </recommendedName>
</protein>
<evidence type="ECO:0000313" key="3">
    <source>
        <dbReference type="EMBL" id="KAE9617714.1"/>
    </source>
</evidence>
<dbReference type="EMBL" id="WOCE01000003">
    <property type="protein sequence ID" value="KAE9617714.1"/>
    <property type="molecule type" value="Genomic_DNA"/>
</dbReference>
<evidence type="ECO:0000313" key="4">
    <source>
        <dbReference type="Proteomes" id="UP000447434"/>
    </source>
</evidence>
<accession>A0A6A4QXP6</accession>
<evidence type="ECO:0000259" key="2">
    <source>
        <dbReference type="Pfam" id="PF24924"/>
    </source>
</evidence>
<dbReference type="OrthoDB" id="1743443at2759"/>
<comment type="caution">
    <text evidence="3">The sequence shown here is derived from an EMBL/GenBank/DDBJ whole genome shotgun (WGS) entry which is preliminary data.</text>
</comment>
<dbReference type="InterPro" id="IPR056647">
    <property type="entry name" value="DUF7745"/>
</dbReference>
<dbReference type="Pfam" id="PF24924">
    <property type="entry name" value="DUF7745"/>
    <property type="match status" value="1"/>
</dbReference>
<dbReference type="AlphaFoldDB" id="A0A6A4QXP6"/>
<dbReference type="Proteomes" id="UP000447434">
    <property type="component" value="Chromosome 3"/>
</dbReference>
<keyword evidence="1" id="KW-0175">Coiled coil</keyword>
<feature type="domain" description="DUF7745" evidence="2">
    <location>
        <begin position="30"/>
        <end position="378"/>
    </location>
</feature>
<name>A0A6A4QXP6_LUPAL</name>
<reference evidence="4" key="1">
    <citation type="journal article" date="2020" name="Nat. Commun.">
        <title>Genome sequence of the cluster root forming white lupin.</title>
        <authorList>
            <person name="Hufnagel B."/>
            <person name="Marques A."/>
            <person name="Soriano A."/>
            <person name="Marques L."/>
            <person name="Divol F."/>
            <person name="Doumas P."/>
            <person name="Sallet E."/>
            <person name="Mancinotti D."/>
            <person name="Carrere S."/>
            <person name="Marande W."/>
            <person name="Arribat S."/>
            <person name="Keller J."/>
            <person name="Huneau C."/>
            <person name="Blein T."/>
            <person name="Aime D."/>
            <person name="Laguerre M."/>
            <person name="Taylor J."/>
            <person name="Schubert V."/>
            <person name="Nelson M."/>
            <person name="Geu-Flores F."/>
            <person name="Crespi M."/>
            <person name="Gallardo-Guerrero K."/>
            <person name="Delaux P.-M."/>
            <person name="Salse J."/>
            <person name="Berges H."/>
            <person name="Guyot R."/>
            <person name="Gouzy J."/>
            <person name="Peret B."/>
        </authorList>
    </citation>
    <scope>NUCLEOTIDE SEQUENCE [LARGE SCALE GENOMIC DNA]</scope>
    <source>
        <strain evidence="4">cv. Amiga</strain>
    </source>
</reference>
<organism evidence="3 4">
    <name type="scientific">Lupinus albus</name>
    <name type="common">White lupine</name>
    <name type="synonym">Lupinus termis</name>
    <dbReference type="NCBI Taxonomy" id="3870"/>
    <lineage>
        <taxon>Eukaryota</taxon>
        <taxon>Viridiplantae</taxon>
        <taxon>Streptophyta</taxon>
        <taxon>Embryophyta</taxon>
        <taxon>Tracheophyta</taxon>
        <taxon>Spermatophyta</taxon>
        <taxon>Magnoliopsida</taxon>
        <taxon>eudicotyledons</taxon>
        <taxon>Gunneridae</taxon>
        <taxon>Pentapetalae</taxon>
        <taxon>rosids</taxon>
        <taxon>fabids</taxon>
        <taxon>Fabales</taxon>
        <taxon>Fabaceae</taxon>
        <taxon>Papilionoideae</taxon>
        <taxon>50 kb inversion clade</taxon>
        <taxon>genistoids sensu lato</taxon>
        <taxon>core genistoids</taxon>
        <taxon>Genisteae</taxon>
        <taxon>Lupinus</taxon>
    </lineage>
</organism>
<dbReference type="PANTHER" id="PTHR48154:SF1">
    <property type="entry name" value="PROTEIN, PUTATIVE-RELATED"/>
    <property type="match status" value="1"/>
</dbReference>
<dbReference type="PANTHER" id="PTHR48154">
    <property type="entry name" value="PROTEIN, PUTATIVE-RELATED"/>
    <property type="match status" value="1"/>
</dbReference>
<proteinExistence type="predicted"/>
<sequence>MDSQPSASNANVKKGMKADFKIARLNNIRLMAEKIPSEVQIEFLEEYRRLYDLLFVDVNVAALNALIQFWNSDLGVFEMPRLDTVPVIEEYQQLLLCRRVHEIYIPGGDAPTNAMRKIIGLAPAYQLERKDNQGWLQSALERHLHKLVGQKEWISVKPTLALLIYGLVMFPSVPDTVGLEAMKVFYMVYKWKVDPVPTILGDTFIALSNCHKKGFHKIRCCAHLLYVWMATHVHAVKYQAFNNRVMIDFNSVELKEDSVAQWKVTLENLIPGDYRWMCYWCPQKSMISRCGSYNNVSLLVTNGCFFYTPELVLRQLGQIQIKSADEPKSIIYLYGDDNDLVKKVKEAWDKLVLREDQQRGIARVRSRPEYDGWRADRVGEVKISPPLPREECLSSREKELQSTIETLREQMNIIDGKRQDALIEVMRKDHEIEVLKKELKIEKEAYVPATLKRAKTEASVQIHKLREQLDAQREAMATETRQKTELKEQLEDFRRAVHLRDKRITELERDLRMSQQHAMKGQNQVDHLIERVSHLEKVQ</sequence>